<dbReference type="PANTHER" id="PTHR21340:SF0">
    <property type="entry name" value="BIS(5'-NUCLEOSYL)-TETRAPHOSPHATASE [ASYMMETRICAL]"/>
    <property type="match status" value="1"/>
</dbReference>
<dbReference type="GO" id="GO:0004081">
    <property type="term" value="F:bis(5'-nucleosyl)-tetraphosphatase (asymmetrical) activity"/>
    <property type="evidence" value="ECO:0007669"/>
    <property type="project" value="TreeGrafter"/>
</dbReference>
<dbReference type="InterPro" id="IPR020084">
    <property type="entry name" value="NUDIX_hydrolase_CS"/>
</dbReference>
<sequence>MIREKSCGALVYRKKQDRLELLLIRHKNGGHWSFPKGHVETGETEPQTALREIKEETGLDVGLCEGFRQSVEYFPKPHVKKQVVYFLASPDGDDTVRRQEEEISEYKWCLLDEADTMVTFKNDKHLINEARRYLSGRSPAVRTER</sequence>
<dbReference type="GO" id="GO:0006167">
    <property type="term" value="P:AMP biosynthetic process"/>
    <property type="evidence" value="ECO:0007669"/>
    <property type="project" value="TreeGrafter"/>
</dbReference>
<organism evidence="8 10">
    <name type="scientific">Anaerotruncus colihominis</name>
    <dbReference type="NCBI Taxonomy" id="169435"/>
    <lineage>
        <taxon>Bacteria</taxon>
        <taxon>Bacillati</taxon>
        <taxon>Bacillota</taxon>
        <taxon>Clostridia</taxon>
        <taxon>Eubacteriales</taxon>
        <taxon>Oscillospiraceae</taxon>
        <taxon>Anaerotruncus</taxon>
    </lineage>
</organism>
<proteinExistence type="inferred from homology"/>
<evidence type="ECO:0000313" key="11">
    <source>
        <dbReference type="Proteomes" id="UP000260828"/>
    </source>
</evidence>
<dbReference type="InterPro" id="IPR015797">
    <property type="entry name" value="NUDIX_hydrolase-like_dom_sf"/>
</dbReference>
<evidence type="ECO:0000313" key="8">
    <source>
        <dbReference type="EMBL" id="CUQ09839.1"/>
    </source>
</evidence>
<evidence type="ECO:0000256" key="3">
    <source>
        <dbReference type="ARBA" id="ARBA00022741"/>
    </source>
</evidence>
<keyword evidence="4 6" id="KW-0378">Hydrolase</keyword>
<dbReference type="CDD" id="cd03428">
    <property type="entry name" value="NUDIX_Ap4A_Nudt2"/>
    <property type="match status" value="1"/>
</dbReference>
<evidence type="ECO:0000259" key="7">
    <source>
        <dbReference type="PROSITE" id="PS51462"/>
    </source>
</evidence>
<dbReference type="PROSITE" id="PS51462">
    <property type="entry name" value="NUDIX"/>
    <property type="match status" value="1"/>
</dbReference>
<dbReference type="Proteomes" id="UP000095765">
    <property type="component" value="Unassembled WGS sequence"/>
</dbReference>
<dbReference type="InterPro" id="IPR003565">
    <property type="entry name" value="Tetra_PHTase"/>
</dbReference>
<dbReference type="GO" id="GO:0000166">
    <property type="term" value="F:nucleotide binding"/>
    <property type="evidence" value="ECO:0007669"/>
    <property type="project" value="UniProtKB-KW"/>
</dbReference>
<dbReference type="OrthoDB" id="9816289at2"/>
<accession>A0A174TSP6</accession>
<comment type="similarity">
    <text evidence="1 6">Belongs to the Nudix hydrolase family.</text>
</comment>
<dbReference type="GeneID" id="72463826"/>
<evidence type="ECO:0000313" key="10">
    <source>
        <dbReference type="Proteomes" id="UP000095765"/>
    </source>
</evidence>
<dbReference type="RefSeq" id="WP_006874616.1">
    <property type="nucleotide sequence ID" value="NZ_CABIWA010000022.1"/>
</dbReference>
<dbReference type="Gene3D" id="3.90.79.10">
    <property type="entry name" value="Nucleoside Triphosphate Pyrophosphohydrolase"/>
    <property type="match status" value="1"/>
</dbReference>
<dbReference type="Pfam" id="PF00293">
    <property type="entry name" value="NUDIX"/>
    <property type="match status" value="1"/>
</dbReference>
<dbReference type="EMBL" id="CZBE01000026">
    <property type="protein sequence ID" value="CUQ09839.1"/>
    <property type="molecule type" value="Genomic_DNA"/>
</dbReference>
<dbReference type="PROSITE" id="PS00893">
    <property type="entry name" value="NUDIX_BOX"/>
    <property type="match status" value="1"/>
</dbReference>
<evidence type="ECO:0000256" key="2">
    <source>
        <dbReference type="ARBA" id="ARBA00018911"/>
    </source>
</evidence>
<evidence type="ECO:0000256" key="4">
    <source>
        <dbReference type="ARBA" id="ARBA00022801"/>
    </source>
</evidence>
<dbReference type="EMBL" id="QVME01000009">
    <property type="protein sequence ID" value="RGE66192.1"/>
    <property type="molecule type" value="Genomic_DNA"/>
</dbReference>
<dbReference type="InterPro" id="IPR020476">
    <property type="entry name" value="Nudix_hydrolase"/>
</dbReference>
<dbReference type="AlphaFoldDB" id="A0A174TSP6"/>
<evidence type="ECO:0000256" key="1">
    <source>
        <dbReference type="ARBA" id="ARBA00005582"/>
    </source>
</evidence>
<reference evidence="9 11" key="2">
    <citation type="submission" date="2018-08" db="EMBL/GenBank/DDBJ databases">
        <title>A genome reference for cultivated species of the human gut microbiota.</title>
        <authorList>
            <person name="Zou Y."/>
            <person name="Xue W."/>
            <person name="Luo G."/>
        </authorList>
    </citation>
    <scope>NUCLEOTIDE SEQUENCE [LARGE SCALE GENOMIC DNA]</scope>
    <source>
        <strain evidence="9 11">TF05-12AC</strain>
    </source>
</reference>
<evidence type="ECO:0000256" key="6">
    <source>
        <dbReference type="RuleBase" id="RU003476"/>
    </source>
</evidence>
<dbReference type="InterPro" id="IPR000086">
    <property type="entry name" value="NUDIX_hydrolase_dom"/>
</dbReference>
<keyword evidence="3" id="KW-0547">Nucleotide-binding</keyword>
<dbReference type="PRINTS" id="PR00502">
    <property type="entry name" value="NUDIXFAMILY"/>
</dbReference>
<protein>
    <recommendedName>
        <fullName evidence="2">Bis(5'-nucleosyl)-tetraphosphatase [asymmetrical]</fullName>
    </recommendedName>
    <alternativeName>
        <fullName evidence="5">Diadenosine 5',5'''-P1,P4-tetraphosphate asymmetrical hydrolase</fullName>
    </alternativeName>
</protein>
<evidence type="ECO:0000313" key="9">
    <source>
        <dbReference type="EMBL" id="RGE66192.1"/>
    </source>
</evidence>
<name>A0A174TSP6_9FIRM</name>
<reference evidence="8 10" key="1">
    <citation type="submission" date="2015-09" db="EMBL/GenBank/DDBJ databases">
        <authorList>
            <consortium name="Pathogen Informatics"/>
        </authorList>
    </citation>
    <scope>NUCLEOTIDE SEQUENCE [LARGE SCALE GENOMIC DNA]</scope>
    <source>
        <strain evidence="8 10">2789STDY5834939</strain>
    </source>
</reference>
<dbReference type="PANTHER" id="PTHR21340">
    <property type="entry name" value="DIADENOSINE 5,5-P1,P4-TETRAPHOSPHATE PYROPHOSPHOHYDROLASE MUTT"/>
    <property type="match status" value="1"/>
</dbReference>
<evidence type="ECO:0000256" key="5">
    <source>
        <dbReference type="ARBA" id="ARBA00032644"/>
    </source>
</evidence>
<dbReference type="SUPFAM" id="SSF55811">
    <property type="entry name" value="Nudix"/>
    <property type="match status" value="1"/>
</dbReference>
<dbReference type="InterPro" id="IPR051325">
    <property type="entry name" value="Nudix_hydrolase_domain"/>
</dbReference>
<gene>
    <name evidence="8" type="primary">nudB</name>
    <name evidence="9" type="ORF">DXC40_14875</name>
    <name evidence="8" type="ORF">ERS852551_03095</name>
</gene>
<feature type="domain" description="Nudix hydrolase" evidence="7">
    <location>
        <begin position="2"/>
        <end position="131"/>
    </location>
</feature>
<dbReference type="GO" id="GO:0006754">
    <property type="term" value="P:ATP biosynthetic process"/>
    <property type="evidence" value="ECO:0007669"/>
    <property type="project" value="TreeGrafter"/>
</dbReference>
<dbReference type="Proteomes" id="UP000260828">
    <property type="component" value="Unassembled WGS sequence"/>
</dbReference>